<organism evidence="5 6">
    <name type="scientific">Labeo rohita</name>
    <name type="common">Indian major carp</name>
    <name type="synonym">Cyprinus rohita</name>
    <dbReference type="NCBI Taxonomy" id="84645"/>
    <lineage>
        <taxon>Eukaryota</taxon>
        <taxon>Metazoa</taxon>
        <taxon>Chordata</taxon>
        <taxon>Craniata</taxon>
        <taxon>Vertebrata</taxon>
        <taxon>Euteleostomi</taxon>
        <taxon>Actinopterygii</taxon>
        <taxon>Neopterygii</taxon>
        <taxon>Teleostei</taxon>
        <taxon>Ostariophysi</taxon>
        <taxon>Cypriniformes</taxon>
        <taxon>Cyprinidae</taxon>
        <taxon>Labeoninae</taxon>
        <taxon>Labeonini</taxon>
        <taxon>Labeo</taxon>
    </lineage>
</organism>
<feature type="coiled-coil region" evidence="3">
    <location>
        <begin position="303"/>
        <end position="358"/>
    </location>
</feature>
<dbReference type="PANTHER" id="PTHR19212:SF5">
    <property type="entry name" value="LEUCINE-RICH REPEAT FLIGHTLESS-INTERACTING PROTEIN 1"/>
    <property type="match status" value="1"/>
</dbReference>
<comment type="caution">
    <text evidence="5">The sequence shown here is derived from an EMBL/GenBank/DDBJ whole genome shotgun (WGS) entry which is preliminary data.</text>
</comment>
<name>A0ABQ8MLZ9_LABRO</name>
<accession>A0ABQ8MLZ9</accession>
<feature type="region of interest" description="Disordered" evidence="4">
    <location>
        <begin position="566"/>
        <end position="587"/>
    </location>
</feature>
<evidence type="ECO:0000256" key="3">
    <source>
        <dbReference type="SAM" id="Coils"/>
    </source>
</evidence>
<keyword evidence="6" id="KW-1185">Reference proteome</keyword>
<evidence type="ECO:0000313" key="6">
    <source>
        <dbReference type="Proteomes" id="UP000830375"/>
    </source>
</evidence>
<dbReference type="EMBL" id="JACTAM010000006">
    <property type="protein sequence ID" value="KAI2663387.1"/>
    <property type="molecule type" value="Genomic_DNA"/>
</dbReference>
<feature type="compositionally biased region" description="Basic and acidic residues" evidence="4">
    <location>
        <begin position="77"/>
        <end position="87"/>
    </location>
</feature>
<comment type="similarity">
    <text evidence="1">Belongs to the LRRFIP family.</text>
</comment>
<feature type="region of interest" description="Disordered" evidence="4">
    <location>
        <begin position="77"/>
        <end position="195"/>
    </location>
</feature>
<feature type="coiled-coil region" evidence="3">
    <location>
        <begin position="603"/>
        <end position="693"/>
    </location>
</feature>
<gene>
    <name evidence="5" type="ORF">H4Q32_011904</name>
</gene>
<evidence type="ECO:0000256" key="2">
    <source>
        <dbReference type="ARBA" id="ARBA00023054"/>
    </source>
</evidence>
<sequence length="694" mass="78486">MSFCQAEARLAAKRAARAEAREIRMKELERQQKEKYYGLDSKWGHIEQWMALLEQWGAGGPSDMLELSRGGHNIEQDYRAEDSERYSRHSRRHTSISDDEERMSVGSRGSLRGNHTDLCSSTSSLPSARLQNGRGSLHEESSYSATRRFSGSSARGPSDYNGFLGSSSRASSRASSARASPVVEERSDFLEKGSRTASTLSAATLASLGGGLSRRGSCDTSISADTEASIREMKDSLVEVEEKYRKAMVSNAQLDNEKTNLMYQVDTLRDTLMELEELLCETRRECEEKTRDFERERHAHSVLKFQSEEMKETLKQSEELLTEAQQSRGKQADYIREIADLQETLEWKDKKIRALERQKEYSDIVHDEREALRDEVCRLRDALKKHGIVLGSEVTPNGEVVDGVIDGHANAETASRLNQDSHTPTMIGDSMLESNEVDILNTTGDNDAQSRNQHETETEPELQLEDTYSMPVEHKGTAFLLDSCEEAAALDADLLVLDVVNMHSSEPLKELIVTVSGSSIENETHTFLKTELKMKKMFSCFIRLKKLVEERESLLDQVRKYKSIAEQKQKNGTEETGSTDDDDLQNGLDPHILDLQRDANRQISDLKFKLVKSEQEVTALEQSIMRLEGQVSRYKMSAEAAEKVEDELKVEKRKLQRELRSALDRIDELEASNSHLTKRLEKMKANRSALLAQQ</sequence>
<dbReference type="Gene3D" id="1.20.5.4090">
    <property type="match status" value="1"/>
</dbReference>
<evidence type="ECO:0000256" key="4">
    <source>
        <dbReference type="SAM" id="MobiDB-lite"/>
    </source>
</evidence>
<feature type="region of interest" description="Disordered" evidence="4">
    <location>
        <begin position="441"/>
        <end position="462"/>
    </location>
</feature>
<protein>
    <submittedName>
        <fullName evidence="5">Leucine-rich repeat flightless-interacting protein 2</fullName>
    </submittedName>
</protein>
<dbReference type="PANTHER" id="PTHR19212">
    <property type="entry name" value="LEUCINE RICH REPEAT IN FLII INTERACTING PROTEIN"/>
    <property type="match status" value="1"/>
</dbReference>
<feature type="coiled-coil region" evidence="3">
    <location>
        <begin position="223"/>
        <end position="257"/>
    </location>
</feature>
<proteinExistence type="inferred from homology"/>
<feature type="compositionally biased region" description="Polar residues" evidence="4">
    <location>
        <begin position="441"/>
        <end position="451"/>
    </location>
</feature>
<dbReference type="InterPro" id="IPR019139">
    <property type="entry name" value="LRRFIP1/2"/>
</dbReference>
<feature type="compositionally biased region" description="Basic and acidic residues" evidence="4">
    <location>
        <begin position="183"/>
        <end position="194"/>
    </location>
</feature>
<feature type="compositionally biased region" description="Polar residues" evidence="4">
    <location>
        <begin position="117"/>
        <end position="134"/>
    </location>
</feature>
<reference evidence="5 6" key="1">
    <citation type="submission" date="2022-01" db="EMBL/GenBank/DDBJ databases">
        <title>A high-quality chromosome-level genome assembly of rohu carp, Labeo rohita.</title>
        <authorList>
            <person name="Arick M.A. II"/>
            <person name="Hsu C.-Y."/>
            <person name="Magbanua Z."/>
            <person name="Pechanova O."/>
            <person name="Grover C."/>
            <person name="Miller E."/>
            <person name="Thrash A."/>
            <person name="Ezzel L."/>
            <person name="Alam S."/>
            <person name="Benzie J."/>
            <person name="Hamilton M."/>
            <person name="Karsi A."/>
            <person name="Lawrence M.L."/>
            <person name="Peterson D.G."/>
        </authorList>
    </citation>
    <scope>NUCLEOTIDE SEQUENCE [LARGE SCALE GENOMIC DNA]</scope>
    <source>
        <strain evidence="6">BAU-BD-2019</strain>
        <tissue evidence="5">Blood</tissue>
    </source>
</reference>
<evidence type="ECO:0000256" key="1">
    <source>
        <dbReference type="ARBA" id="ARBA00008275"/>
    </source>
</evidence>
<dbReference type="Proteomes" id="UP000830375">
    <property type="component" value="Unassembled WGS sequence"/>
</dbReference>
<dbReference type="Pfam" id="PF09738">
    <property type="entry name" value="LRRFIP"/>
    <property type="match status" value="3"/>
</dbReference>
<keyword evidence="2 3" id="KW-0175">Coiled coil</keyword>
<evidence type="ECO:0000313" key="5">
    <source>
        <dbReference type="EMBL" id="KAI2663387.1"/>
    </source>
</evidence>
<feature type="compositionally biased region" description="Polar residues" evidence="4">
    <location>
        <begin position="142"/>
        <end position="155"/>
    </location>
</feature>
<feature type="compositionally biased region" description="Low complexity" evidence="4">
    <location>
        <begin position="166"/>
        <end position="180"/>
    </location>
</feature>